<dbReference type="InterPro" id="IPR029060">
    <property type="entry name" value="PIN-like_dom_sf"/>
</dbReference>
<dbReference type="EMBL" id="CP003600">
    <property type="protein sequence ID" value="AFY92600.1"/>
    <property type="molecule type" value="Genomic_DNA"/>
</dbReference>
<name>K9UCP2_CHAP6</name>
<dbReference type="InterPro" id="IPR052919">
    <property type="entry name" value="TA_system_RNase"/>
</dbReference>
<dbReference type="PANTHER" id="PTHR36173">
    <property type="entry name" value="RIBONUCLEASE VAPC16-RELATED"/>
    <property type="match status" value="1"/>
</dbReference>
<dbReference type="Proteomes" id="UP000010366">
    <property type="component" value="Chromosome"/>
</dbReference>
<dbReference type="CDD" id="cd09872">
    <property type="entry name" value="PIN_Sll0205-like"/>
    <property type="match status" value="1"/>
</dbReference>
<accession>K9UCP2</accession>
<dbReference type="KEGG" id="cmp:Cha6605_1423"/>
<feature type="domain" description="PIN" evidence="2">
    <location>
        <begin position="3"/>
        <end position="120"/>
    </location>
</feature>
<dbReference type="HOGENOM" id="CLU_129890_0_1_3"/>
<dbReference type="RefSeq" id="WP_015158780.1">
    <property type="nucleotide sequence ID" value="NC_019697.1"/>
</dbReference>
<protein>
    <recommendedName>
        <fullName evidence="2">PIN domain-containing protein</fullName>
    </recommendedName>
</protein>
<dbReference type="PANTHER" id="PTHR36173:SF2">
    <property type="entry name" value="RIBONUCLEASE VAPC16"/>
    <property type="match status" value="1"/>
</dbReference>
<dbReference type="InterPro" id="IPR041705">
    <property type="entry name" value="PIN_Sll0205"/>
</dbReference>
<evidence type="ECO:0000313" key="3">
    <source>
        <dbReference type="EMBL" id="AFY92600.1"/>
    </source>
</evidence>
<dbReference type="Pfam" id="PF01850">
    <property type="entry name" value="PIN"/>
    <property type="match status" value="1"/>
</dbReference>
<dbReference type="InterPro" id="IPR002716">
    <property type="entry name" value="PIN_dom"/>
</dbReference>
<keyword evidence="4" id="KW-1185">Reference proteome</keyword>
<dbReference type="eggNOG" id="COG3744">
    <property type="taxonomic scope" value="Bacteria"/>
</dbReference>
<dbReference type="AlphaFoldDB" id="K9UCP2"/>
<evidence type="ECO:0000259" key="2">
    <source>
        <dbReference type="Pfam" id="PF01850"/>
    </source>
</evidence>
<evidence type="ECO:0000313" key="4">
    <source>
        <dbReference type="Proteomes" id="UP000010366"/>
    </source>
</evidence>
<dbReference type="SUPFAM" id="SSF88723">
    <property type="entry name" value="PIN domain-like"/>
    <property type="match status" value="1"/>
</dbReference>
<proteinExistence type="predicted"/>
<sequence>MKILIDAQCFLWWFVEPDRLSAPTIAAISDETNSIWFSVASVCELTIKVSLGTLSLPEPIDSYLASRMKKLRAQFLDIRADQVLKLAMLPLDRFDLILLTQARVEGMTLVTANPDLADRDVEILLNESDEGNTQRMSVSQRARSELASSKSLNR</sequence>
<reference evidence="3 4" key="1">
    <citation type="submission" date="2012-05" db="EMBL/GenBank/DDBJ databases">
        <title>Finished chromosome of genome of Chamaesiphon sp. PCC 6605.</title>
        <authorList>
            <consortium name="US DOE Joint Genome Institute"/>
            <person name="Gugger M."/>
            <person name="Coursin T."/>
            <person name="Rippka R."/>
            <person name="Tandeau De Marsac N."/>
            <person name="Huntemann M."/>
            <person name="Wei C.-L."/>
            <person name="Han J."/>
            <person name="Detter J.C."/>
            <person name="Han C."/>
            <person name="Tapia R."/>
            <person name="Chen A."/>
            <person name="Kyrpides N."/>
            <person name="Mavromatis K."/>
            <person name="Markowitz V."/>
            <person name="Szeto E."/>
            <person name="Ivanova N."/>
            <person name="Pagani I."/>
            <person name="Pati A."/>
            <person name="Goodwin L."/>
            <person name="Nordberg H.P."/>
            <person name="Cantor M.N."/>
            <person name="Hua S.X."/>
            <person name="Woyke T."/>
            <person name="Kerfeld C.A."/>
        </authorList>
    </citation>
    <scope>NUCLEOTIDE SEQUENCE [LARGE SCALE GENOMIC DNA]</scope>
    <source>
        <strain evidence="4">ATCC 27169 / PCC 6605</strain>
    </source>
</reference>
<feature type="region of interest" description="Disordered" evidence="1">
    <location>
        <begin position="131"/>
        <end position="154"/>
    </location>
</feature>
<organism evidence="3 4">
    <name type="scientific">Chamaesiphon minutus (strain ATCC 27169 / PCC 6605)</name>
    <dbReference type="NCBI Taxonomy" id="1173020"/>
    <lineage>
        <taxon>Bacteria</taxon>
        <taxon>Bacillati</taxon>
        <taxon>Cyanobacteriota</taxon>
        <taxon>Cyanophyceae</taxon>
        <taxon>Gomontiellales</taxon>
        <taxon>Chamaesiphonaceae</taxon>
        <taxon>Chamaesiphon</taxon>
    </lineage>
</organism>
<evidence type="ECO:0000256" key="1">
    <source>
        <dbReference type="SAM" id="MobiDB-lite"/>
    </source>
</evidence>
<gene>
    <name evidence="3" type="ORF">Cha6605_1423</name>
</gene>
<dbReference type="STRING" id="1173020.Cha6605_1423"/>